<dbReference type="AlphaFoldDB" id="A0A3P7MJA8"/>
<evidence type="ECO:0000313" key="2">
    <source>
        <dbReference type="Proteomes" id="UP000271889"/>
    </source>
</evidence>
<organism evidence="1 2">
    <name type="scientific">Cylicostephanus goldi</name>
    <name type="common">Nematode worm</name>
    <dbReference type="NCBI Taxonomy" id="71465"/>
    <lineage>
        <taxon>Eukaryota</taxon>
        <taxon>Metazoa</taxon>
        <taxon>Ecdysozoa</taxon>
        <taxon>Nematoda</taxon>
        <taxon>Chromadorea</taxon>
        <taxon>Rhabditida</taxon>
        <taxon>Rhabditina</taxon>
        <taxon>Rhabditomorpha</taxon>
        <taxon>Strongyloidea</taxon>
        <taxon>Strongylidae</taxon>
        <taxon>Cylicostephanus</taxon>
    </lineage>
</organism>
<name>A0A3P7MJA8_CYLGO</name>
<accession>A0A3P7MJA8</accession>
<protein>
    <recommendedName>
        <fullName evidence="3">Thioredoxin domain-containing protein</fullName>
    </recommendedName>
</protein>
<dbReference type="OrthoDB" id="5807735at2759"/>
<keyword evidence="2" id="KW-1185">Reference proteome</keyword>
<reference evidence="1 2" key="1">
    <citation type="submission" date="2018-11" db="EMBL/GenBank/DDBJ databases">
        <authorList>
            <consortium name="Pathogen Informatics"/>
        </authorList>
    </citation>
    <scope>NUCLEOTIDE SEQUENCE [LARGE SCALE GENOMIC DNA]</scope>
</reference>
<sequence>MARFEFFLLIMVNYSEDFALTTSKRDRFFVETFKRTASYVNLIFEMVAILLAIARAGNSDEQTHDTSSSNDVEVKYVDFLDVESFAKNGTHFFVMLTGHDCYHCNLVLEDMEAIKKALKEVVPPLLFLVVSFFCKVQILNDLKFVFCKKFCSFRRGVSPILTIRSKCVHQSLLGPTHYHPRWGGSQLRSKLNILKLQISIFHAVYLSTNSPTILHCEHIEQVREAVQTAFFSFCIIFMIPGG</sequence>
<dbReference type="EMBL" id="UYRV01107800">
    <property type="protein sequence ID" value="VDN23743.1"/>
    <property type="molecule type" value="Genomic_DNA"/>
</dbReference>
<evidence type="ECO:0000313" key="1">
    <source>
        <dbReference type="EMBL" id="VDN23743.1"/>
    </source>
</evidence>
<evidence type="ECO:0008006" key="3">
    <source>
        <dbReference type="Google" id="ProtNLM"/>
    </source>
</evidence>
<dbReference type="Proteomes" id="UP000271889">
    <property type="component" value="Unassembled WGS sequence"/>
</dbReference>
<proteinExistence type="predicted"/>
<gene>
    <name evidence="1" type="ORF">CGOC_LOCUS9665</name>
</gene>